<evidence type="ECO:0000256" key="1">
    <source>
        <dbReference type="SAM" id="MobiDB-lite"/>
    </source>
</evidence>
<feature type="region of interest" description="Disordered" evidence="1">
    <location>
        <begin position="363"/>
        <end position="384"/>
    </location>
</feature>
<dbReference type="AlphaFoldDB" id="A0A1L7U692"/>
<comment type="caution">
    <text evidence="2">The sequence shown here is derived from an EMBL/GenBank/DDBJ whole genome shotgun (WGS) entry which is preliminary data.</text>
</comment>
<evidence type="ECO:0000313" key="3">
    <source>
        <dbReference type="Proteomes" id="UP000184255"/>
    </source>
</evidence>
<dbReference type="GeneID" id="65079402"/>
<organism evidence="2 3">
    <name type="scientific">Fusarium mangiferae</name>
    <name type="common">Mango malformation disease fungus</name>
    <dbReference type="NCBI Taxonomy" id="192010"/>
    <lineage>
        <taxon>Eukaryota</taxon>
        <taxon>Fungi</taxon>
        <taxon>Dikarya</taxon>
        <taxon>Ascomycota</taxon>
        <taxon>Pezizomycotina</taxon>
        <taxon>Sordariomycetes</taxon>
        <taxon>Hypocreomycetidae</taxon>
        <taxon>Hypocreales</taxon>
        <taxon>Nectriaceae</taxon>
        <taxon>Fusarium</taxon>
        <taxon>Fusarium fujikuroi species complex</taxon>
    </lineage>
</organism>
<dbReference type="Proteomes" id="UP000184255">
    <property type="component" value="Unassembled WGS sequence"/>
</dbReference>
<sequence>MNPGNSEPRQVASESSLQSSRRANKRRRHDQNGGGDEQDGQKYPQTREAIVSFECPFCKHDPHRYAECRGYQLSRLSDVLQHISRQHRLVEVNIKPNGTVREEDIVLYCPFCRHLFRGMGAAHRLRVHSTAGNQCQITNIEETGVMLDGEVEALKSELGSCKGKSEREKWFVIWKRLFPGQQPPLSPYVEISVPRLQMESILHDELESIQGSPPEGVQSIVRRCVDRIYKPSPQPQVSPSVHPQAQSSKLPAAPVPTYSSTPDMHSDTEFASHTLQPQTQGFDYSSDPTYLGVQGTPTGGQKENSFDWNNTLTNYSAPSPIPGSMAHTNSGNNFASSGYFTVPGSGYPPVPYVGYPTGSFESVNQDNGYLNTRGNTTGRRGSHY</sequence>
<feature type="region of interest" description="Disordered" evidence="1">
    <location>
        <begin position="231"/>
        <end position="268"/>
    </location>
</feature>
<gene>
    <name evidence="2" type="ORF">FMAN_00129</name>
</gene>
<dbReference type="EMBL" id="FCQH01000013">
    <property type="protein sequence ID" value="CVL02626.1"/>
    <property type="molecule type" value="Genomic_DNA"/>
</dbReference>
<evidence type="ECO:0008006" key="4">
    <source>
        <dbReference type="Google" id="ProtNLM"/>
    </source>
</evidence>
<dbReference type="VEuPathDB" id="FungiDB:FMAN_00129"/>
<reference evidence="3" key="1">
    <citation type="journal article" date="2016" name="Genome Biol. Evol.">
        <title>Comparative 'omics' of the Fusarium fujikuroi species complex highlights differences in genetic potential and metabolite synthesis.</title>
        <authorList>
            <person name="Niehaus E.-M."/>
            <person name="Muensterkoetter M."/>
            <person name="Proctor R.H."/>
            <person name="Brown D.W."/>
            <person name="Sharon A."/>
            <person name="Idan Y."/>
            <person name="Oren-Young L."/>
            <person name="Sieber C.M."/>
            <person name="Novak O."/>
            <person name="Pencik A."/>
            <person name="Tarkowska D."/>
            <person name="Hromadova K."/>
            <person name="Freeman S."/>
            <person name="Maymon M."/>
            <person name="Elazar M."/>
            <person name="Youssef S.A."/>
            <person name="El-Shabrawy E.S.M."/>
            <person name="Shalaby A.B.A."/>
            <person name="Houterman P."/>
            <person name="Brock N.L."/>
            <person name="Burkhardt I."/>
            <person name="Tsavkelova E.A."/>
            <person name="Dickschat J.S."/>
            <person name="Galuszka P."/>
            <person name="Gueldener U."/>
            <person name="Tudzynski B."/>
        </authorList>
    </citation>
    <scope>NUCLEOTIDE SEQUENCE [LARGE SCALE GENOMIC DNA]</scope>
    <source>
        <strain evidence="3">MRC7560</strain>
    </source>
</reference>
<dbReference type="PANTHER" id="PTHR38166">
    <property type="entry name" value="C2H2-TYPE DOMAIN-CONTAINING PROTEIN-RELATED"/>
    <property type="match status" value="1"/>
</dbReference>
<feature type="compositionally biased region" description="Low complexity" evidence="1">
    <location>
        <begin position="235"/>
        <end position="248"/>
    </location>
</feature>
<name>A0A1L7U692_FUSMA</name>
<dbReference type="PANTHER" id="PTHR38166:SF1">
    <property type="entry name" value="C2H2-TYPE DOMAIN-CONTAINING PROTEIN"/>
    <property type="match status" value="1"/>
</dbReference>
<feature type="region of interest" description="Disordered" evidence="1">
    <location>
        <begin position="1"/>
        <end position="44"/>
    </location>
</feature>
<evidence type="ECO:0000313" key="2">
    <source>
        <dbReference type="EMBL" id="CVL02626.1"/>
    </source>
</evidence>
<keyword evidence="3" id="KW-1185">Reference proteome</keyword>
<dbReference type="RefSeq" id="XP_041687672.1">
    <property type="nucleotide sequence ID" value="XM_041821942.1"/>
</dbReference>
<feature type="compositionally biased region" description="Polar residues" evidence="1">
    <location>
        <begin position="1"/>
        <end position="21"/>
    </location>
</feature>
<protein>
    <recommendedName>
        <fullName evidence="4">C2H2-type domain-containing protein</fullName>
    </recommendedName>
</protein>
<accession>A0A1L7U692</accession>
<proteinExistence type="predicted"/>